<keyword evidence="2" id="KW-1185">Reference proteome</keyword>
<evidence type="ECO:0000313" key="2">
    <source>
        <dbReference type="Proteomes" id="UP001153332"/>
    </source>
</evidence>
<organism evidence="1 2">
    <name type="scientific">Lasiodiplodia mahajangana</name>
    <dbReference type="NCBI Taxonomy" id="1108764"/>
    <lineage>
        <taxon>Eukaryota</taxon>
        <taxon>Fungi</taxon>
        <taxon>Dikarya</taxon>
        <taxon>Ascomycota</taxon>
        <taxon>Pezizomycotina</taxon>
        <taxon>Dothideomycetes</taxon>
        <taxon>Dothideomycetes incertae sedis</taxon>
        <taxon>Botryosphaeriales</taxon>
        <taxon>Botryosphaeriaceae</taxon>
        <taxon>Lasiodiplodia</taxon>
    </lineage>
</organism>
<protein>
    <submittedName>
        <fullName evidence="1">Uncharacterized protein</fullName>
    </submittedName>
</protein>
<comment type="caution">
    <text evidence="1">The sequence shown here is derived from an EMBL/GenBank/DDBJ whole genome shotgun (WGS) entry which is preliminary data.</text>
</comment>
<dbReference type="EMBL" id="JAPUUL010001954">
    <property type="protein sequence ID" value="KAJ8126239.1"/>
    <property type="molecule type" value="Genomic_DNA"/>
</dbReference>
<reference evidence="1" key="1">
    <citation type="submission" date="2022-12" db="EMBL/GenBank/DDBJ databases">
        <title>Genome Sequence of Lasiodiplodia mahajangana.</title>
        <authorList>
            <person name="Buettner E."/>
        </authorList>
    </citation>
    <scope>NUCLEOTIDE SEQUENCE</scope>
    <source>
        <strain evidence="1">VT137</strain>
    </source>
</reference>
<gene>
    <name evidence="1" type="ORF">O1611_g7399</name>
</gene>
<proteinExistence type="predicted"/>
<accession>A0ACC2JFX3</accession>
<name>A0ACC2JFX3_9PEZI</name>
<sequence>MLDFISTPLNYVNLYGVTALAQAVDQELVDVCKLILQRGGDPNIEDDAGNIALHLAAKTGSSDMVRDREYLLGLFSSLLGDF</sequence>
<dbReference type="Proteomes" id="UP001153332">
    <property type="component" value="Unassembled WGS sequence"/>
</dbReference>
<evidence type="ECO:0000313" key="1">
    <source>
        <dbReference type="EMBL" id="KAJ8126239.1"/>
    </source>
</evidence>